<dbReference type="InterPro" id="IPR003439">
    <property type="entry name" value="ABC_transporter-like_ATP-bd"/>
</dbReference>
<dbReference type="GO" id="GO:0016887">
    <property type="term" value="F:ATP hydrolysis activity"/>
    <property type="evidence" value="ECO:0007669"/>
    <property type="project" value="InterPro"/>
</dbReference>
<dbReference type="InterPro" id="IPR017871">
    <property type="entry name" value="ABC_transporter-like_CS"/>
</dbReference>
<dbReference type="GO" id="GO:0016020">
    <property type="term" value="C:membrane"/>
    <property type="evidence" value="ECO:0007669"/>
    <property type="project" value="InterPro"/>
</dbReference>
<dbReference type="InterPro" id="IPR050683">
    <property type="entry name" value="Bact_Polysacc_Export_ATP-bd"/>
</dbReference>
<keyword evidence="3" id="KW-0547">Nucleotide-binding</keyword>
<protein>
    <submittedName>
        <fullName evidence="6">CexA</fullName>
    </submittedName>
</protein>
<dbReference type="RefSeq" id="WP_016534226.1">
    <property type="nucleotide sequence ID" value="NZ_CP017961.1"/>
</dbReference>
<name>Q9L9L9_PASMD</name>
<dbReference type="Gene3D" id="3.40.50.300">
    <property type="entry name" value="P-loop containing nucleotide triphosphate hydrolases"/>
    <property type="match status" value="1"/>
</dbReference>
<dbReference type="CDD" id="cd03220">
    <property type="entry name" value="ABC_KpsT_Wzt"/>
    <property type="match status" value="1"/>
</dbReference>
<sequence>MIKVENVSKRYLTRHGWTTILQDINFSLKKGEKVGILGRNGTGKSTLIRLLSGIEPVSSGHITRNMSISWPLGFSGAFQGSLTGMDNLRFICRIYGADINKVKAFTEEFAELGKYLYEPVKNYSSGMKARLAFALSLSVEFDCYLIDEVIAVGDSRFSDKCRYELFEKRKDRSLILVSHSPSIIREYCDNALVLHGRTIHHFDSIDSAYKFYNATLQK</sequence>
<gene>
    <name evidence="6" type="primary">cexA</name>
</gene>
<evidence type="ECO:0000259" key="5">
    <source>
        <dbReference type="PROSITE" id="PS50893"/>
    </source>
</evidence>
<dbReference type="PATRIC" id="fig|747.133.peg.119"/>
<dbReference type="InterPro" id="IPR003593">
    <property type="entry name" value="AAA+_ATPase"/>
</dbReference>
<keyword evidence="2" id="KW-0813">Transport</keyword>
<dbReference type="Pfam" id="PF00005">
    <property type="entry name" value="ABC_tran"/>
    <property type="match status" value="1"/>
</dbReference>
<dbReference type="PANTHER" id="PTHR46743:SF2">
    <property type="entry name" value="TEICHOIC ACIDS EXPORT ATP-BINDING PROTEIN TAGH"/>
    <property type="match status" value="1"/>
</dbReference>
<dbReference type="EMBL" id="AF169324">
    <property type="protein sequence ID" value="AAF67272.1"/>
    <property type="molecule type" value="Genomic_DNA"/>
</dbReference>
<dbReference type="InterPro" id="IPR015860">
    <property type="entry name" value="ABC_transpr_TagH-like"/>
</dbReference>
<dbReference type="PROSITE" id="PS00211">
    <property type="entry name" value="ABC_TRANSPORTER_1"/>
    <property type="match status" value="1"/>
</dbReference>
<evidence type="ECO:0000256" key="4">
    <source>
        <dbReference type="ARBA" id="ARBA00022840"/>
    </source>
</evidence>
<evidence type="ECO:0000256" key="3">
    <source>
        <dbReference type="ARBA" id="ARBA00022741"/>
    </source>
</evidence>
<dbReference type="PROSITE" id="PS50893">
    <property type="entry name" value="ABC_TRANSPORTER_2"/>
    <property type="match status" value="1"/>
</dbReference>
<dbReference type="GO" id="GO:0005524">
    <property type="term" value="F:ATP binding"/>
    <property type="evidence" value="ECO:0007669"/>
    <property type="project" value="UniProtKB-KW"/>
</dbReference>
<proteinExistence type="inferred from homology"/>
<accession>Q9L9L9</accession>
<dbReference type="SUPFAM" id="SSF52540">
    <property type="entry name" value="P-loop containing nucleoside triphosphate hydrolases"/>
    <property type="match status" value="1"/>
</dbReference>
<comment type="similarity">
    <text evidence="1">Belongs to the ABC transporter superfamily.</text>
</comment>
<reference evidence="6" key="1">
    <citation type="journal article" date="2000" name="Vet. Microbiol.">
        <title>Genetic organisation of the capsule biosynthetic locus of Pasteurella multocida M1404 (B:2).</title>
        <authorList>
            <person name="Boyce J.D."/>
            <person name="Chung J.Y."/>
            <person name="Adler B."/>
        </authorList>
    </citation>
    <scope>NUCLEOTIDE SEQUENCE</scope>
    <source>
        <strain evidence="6">M1404</strain>
    </source>
</reference>
<evidence type="ECO:0000256" key="2">
    <source>
        <dbReference type="ARBA" id="ARBA00022448"/>
    </source>
</evidence>
<feature type="domain" description="ABC transporter" evidence="5">
    <location>
        <begin position="2"/>
        <end position="216"/>
    </location>
</feature>
<dbReference type="PANTHER" id="PTHR46743">
    <property type="entry name" value="TEICHOIC ACIDS EXPORT ATP-BINDING PROTEIN TAGH"/>
    <property type="match status" value="1"/>
</dbReference>
<dbReference type="AlphaFoldDB" id="Q9L9L9"/>
<keyword evidence="4" id="KW-0067">ATP-binding</keyword>
<dbReference type="GO" id="GO:0140359">
    <property type="term" value="F:ABC-type transporter activity"/>
    <property type="evidence" value="ECO:0007669"/>
    <property type="project" value="InterPro"/>
</dbReference>
<organism evidence="6">
    <name type="scientific">Pasteurella multocida</name>
    <dbReference type="NCBI Taxonomy" id="747"/>
    <lineage>
        <taxon>Bacteria</taxon>
        <taxon>Pseudomonadati</taxon>
        <taxon>Pseudomonadota</taxon>
        <taxon>Gammaproteobacteria</taxon>
        <taxon>Pasteurellales</taxon>
        <taxon>Pasteurellaceae</taxon>
        <taxon>Pasteurella</taxon>
    </lineage>
</organism>
<dbReference type="InterPro" id="IPR027417">
    <property type="entry name" value="P-loop_NTPase"/>
</dbReference>
<evidence type="ECO:0000256" key="1">
    <source>
        <dbReference type="ARBA" id="ARBA00005417"/>
    </source>
</evidence>
<evidence type="ECO:0000313" key="6">
    <source>
        <dbReference type="EMBL" id="AAF67272.1"/>
    </source>
</evidence>
<dbReference type="SMART" id="SM00382">
    <property type="entry name" value="AAA"/>
    <property type="match status" value="1"/>
</dbReference>